<evidence type="ECO:0000256" key="6">
    <source>
        <dbReference type="ARBA" id="ARBA00022723"/>
    </source>
</evidence>
<evidence type="ECO:0000256" key="8">
    <source>
        <dbReference type="ARBA" id="ARBA00022840"/>
    </source>
</evidence>
<dbReference type="GO" id="GO:0009328">
    <property type="term" value="C:phenylalanine-tRNA ligase complex"/>
    <property type="evidence" value="ECO:0007669"/>
    <property type="project" value="TreeGrafter"/>
</dbReference>
<keyword evidence="11" id="KW-0030">Aminoacyl-tRNA synthetase</keyword>
<dbReference type="GO" id="GO:0006432">
    <property type="term" value="P:phenylalanyl-tRNA aminoacylation"/>
    <property type="evidence" value="ECO:0007669"/>
    <property type="project" value="InterPro"/>
</dbReference>
<dbReference type="AlphaFoldDB" id="A0A8S1J5S5"/>
<dbReference type="PANTHER" id="PTHR11538:SF40">
    <property type="entry name" value="PHENYLALANINE--TRNA LIGASE ALPHA SUBUNIT"/>
    <property type="match status" value="1"/>
</dbReference>
<keyword evidence="6" id="KW-0479">Metal-binding</keyword>
<dbReference type="SUPFAM" id="SSF55681">
    <property type="entry name" value="Class II aaRS and biotin synthetases"/>
    <property type="match status" value="1"/>
</dbReference>
<comment type="caution">
    <text evidence="13">The sequence shown here is derived from an EMBL/GenBank/DDBJ whole genome shotgun (WGS) entry which is preliminary data.</text>
</comment>
<dbReference type="InterPro" id="IPR040725">
    <property type="entry name" value="PheRS_DBD3"/>
</dbReference>
<dbReference type="InterPro" id="IPR002319">
    <property type="entry name" value="Phenylalanyl-tRNA_Synthase"/>
</dbReference>
<dbReference type="EMBL" id="CAJHUC010001860">
    <property type="protein sequence ID" value="CAD7702528.1"/>
    <property type="molecule type" value="Genomic_DNA"/>
</dbReference>
<gene>
    <name evidence="13" type="ORF">OSTQU699_LOCUS7885</name>
</gene>
<dbReference type="Pfam" id="PF01409">
    <property type="entry name" value="tRNA-synt_2d"/>
    <property type="match status" value="1"/>
</dbReference>
<dbReference type="Gene3D" id="1.10.10.2330">
    <property type="match status" value="1"/>
</dbReference>
<evidence type="ECO:0000256" key="4">
    <source>
        <dbReference type="ARBA" id="ARBA00022490"/>
    </source>
</evidence>
<dbReference type="NCBIfam" id="TIGR00468">
    <property type="entry name" value="pheS"/>
    <property type="match status" value="1"/>
</dbReference>
<keyword evidence="8" id="KW-0067">ATP-binding</keyword>
<name>A0A8S1J5S5_9CHLO</name>
<keyword evidence="10" id="KW-0648">Protein biosynthesis</keyword>
<dbReference type="PANTHER" id="PTHR11538">
    <property type="entry name" value="PHENYLALANYL-TRNA SYNTHETASE"/>
    <property type="match status" value="1"/>
</dbReference>
<evidence type="ECO:0000256" key="10">
    <source>
        <dbReference type="ARBA" id="ARBA00022917"/>
    </source>
</evidence>
<comment type="subcellular location">
    <subcellularLocation>
        <location evidence="1">Cytoplasm</location>
    </subcellularLocation>
</comment>
<comment type="similarity">
    <text evidence="2">Belongs to the class-II aminoacyl-tRNA synthetase family. Phe-tRNA synthetase alpha subunit type 2 subfamily.</text>
</comment>
<dbReference type="Gene3D" id="3.30.930.10">
    <property type="entry name" value="Bira Bifunctional Protein, Domain 2"/>
    <property type="match status" value="1"/>
</dbReference>
<dbReference type="Gene3D" id="1.10.10.2320">
    <property type="match status" value="1"/>
</dbReference>
<keyword evidence="14" id="KW-1185">Reference proteome</keyword>
<dbReference type="PROSITE" id="PS50862">
    <property type="entry name" value="AA_TRNA_LIGASE_II"/>
    <property type="match status" value="1"/>
</dbReference>
<dbReference type="Proteomes" id="UP000708148">
    <property type="component" value="Unassembled WGS sequence"/>
</dbReference>
<evidence type="ECO:0000256" key="1">
    <source>
        <dbReference type="ARBA" id="ARBA00004496"/>
    </source>
</evidence>
<protein>
    <recommendedName>
        <fullName evidence="3">phenylalanine--tRNA ligase</fullName>
        <ecNumber evidence="3">6.1.1.20</ecNumber>
    </recommendedName>
</protein>
<evidence type="ECO:0000256" key="9">
    <source>
        <dbReference type="ARBA" id="ARBA00022842"/>
    </source>
</evidence>
<feature type="domain" description="Aminoacyl-transfer RNA synthetases class-II family profile" evidence="12">
    <location>
        <begin position="188"/>
        <end position="377"/>
    </location>
</feature>
<sequence length="431" mass="48891">MKSLESAEMVVSQAMDHFRFLLTDEAEGYRTSASPEVQVFNAIPQDGIDLKDLQEGLDKVVSAAGFKQAMQLKWIKCDKSTGSTTVLRLAEFVEDRVQALLQSVADGEDLPKADIDLLKKRRLIRPQSWKTYKLVKGPKFALEKRKPATELTHEMLKTGAWKDLEFKPYNFDALGQLPLGGHLHPLMKVRTQFRKIFTQMGFEEMPSNQYVESSFWNFDALFQPQQHPARDAHDTFFLTNPATSSNFPPDYMERVKTTHESGGYGSRGYEYHWKLAEAEKNVLRTHTTAVSSRMLYKIGQEGFRPVKYFSIDRVYRNEAIDRTHLAEFHQIEGLVCDKGLSLGDLIGTLHQFFTRLGLKQIRFKPAYNPYTEPSMEIFRCDGSLLGVGACCYLATLNSWANGSRLEIPACSVLRCFGPWGCLRMSASLPGA</sequence>
<dbReference type="GO" id="GO:0005829">
    <property type="term" value="C:cytosol"/>
    <property type="evidence" value="ECO:0007669"/>
    <property type="project" value="TreeGrafter"/>
</dbReference>
<dbReference type="GO" id="GO:0000049">
    <property type="term" value="F:tRNA binding"/>
    <property type="evidence" value="ECO:0007669"/>
    <property type="project" value="InterPro"/>
</dbReference>
<evidence type="ECO:0000256" key="2">
    <source>
        <dbReference type="ARBA" id="ARBA00006703"/>
    </source>
</evidence>
<evidence type="ECO:0000256" key="11">
    <source>
        <dbReference type="ARBA" id="ARBA00023146"/>
    </source>
</evidence>
<dbReference type="GO" id="GO:0005524">
    <property type="term" value="F:ATP binding"/>
    <property type="evidence" value="ECO:0007669"/>
    <property type="project" value="UniProtKB-KW"/>
</dbReference>
<dbReference type="GO" id="GO:0046872">
    <property type="term" value="F:metal ion binding"/>
    <property type="evidence" value="ECO:0007669"/>
    <property type="project" value="UniProtKB-KW"/>
</dbReference>
<dbReference type="OrthoDB" id="238316at2759"/>
<evidence type="ECO:0000313" key="14">
    <source>
        <dbReference type="Proteomes" id="UP000708148"/>
    </source>
</evidence>
<accession>A0A8S1J5S5</accession>
<dbReference type="InterPro" id="IPR045864">
    <property type="entry name" value="aa-tRNA-synth_II/BPL/LPL"/>
</dbReference>
<evidence type="ECO:0000256" key="5">
    <source>
        <dbReference type="ARBA" id="ARBA00022598"/>
    </source>
</evidence>
<dbReference type="Pfam" id="PF18553">
    <property type="entry name" value="PheRS_DBD3"/>
    <property type="match status" value="1"/>
</dbReference>
<evidence type="ECO:0000256" key="3">
    <source>
        <dbReference type="ARBA" id="ARBA00012814"/>
    </source>
</evidence>
<dbReference type="GO" id="GO:0004826">
    <property type="term" value="F:phenylalanine-tRNA ligase activity"/>
    <property type="evidence" value="ECO:0007669"/>
    <property type="project" value="UniProtKB-EC"/>
</dbReference>
<reference evidence="13" key="1">
    <citation type="submission" date="2020-12" db="EMBL/GenBank/DDBJ databases">
        <authorList>
            <person name="Iha C."/>
        </authorList>
    </citation>
    <scope>NUCLEOTIDE SEQUENCE</scope>
</reference>
<dbReference type="InterPro" id="IPR004529">
    <property type="entry name" value="Phe-tRNA-synth_IIc_asu"/>
</dbReference>
<dbReference type="EC" id="6.1.1.20" evidence="3"/>
<keyword evidence="7" id="KW-0547">Nucleotide-binding</keyword>
<evidence type="ECO:0000256" key="7">
    <source>
        <dbReference type="ARBA" id="ARBA00022741"/>
    </source>
</evidence>
<organism evidence="13 14">
    <name type="scientific">Ostreobium quekettii</name>
    <dbReference type="NCBI Taxonomy" id="121088"/>
    <lineage>
        <taxon>Eukaryota</taxon>
        <taxon>Viridiplantae</taxon>
        <taxon>Chlorophyta</taxon>
        <taxon>core chlorophytes</taxon>
        <taxon>Ulvophyceae</taxon>
        <taxon>TCBD clade</taxon>
        <taxon>Bryopsidales</taxon>
        <taxon>Ostreobineae</taxon>
        <taxon>Ostreobiaceae</taxon>
        <taxon>Ostreobium</taxon>
    </lineage>
</organism>
<evidence type="ECO:0000313" key="13">
    <source>
        <dbReference type="EMBL" id="CAD7702528.1"/>
    </source>
</evidence>
<keyword evidence="4" id="KW-0963">Cytoplasm</keyword>
<dbReference type="Gene3D" id="3.30.1370.240">
    <property type="match status" value="1"/>
</dbReference>
<evidence type="ECO:0000259" key="12">
    <source>
        <dbReference type="PROSITE" id="PS50862"/>
    </source>
</evidence>
<keyword evidence="9" id="KW-0460">Magnesium</keyword>
<dbReference type="InterPro" id="IPR006195">
    <property type="entry name" value="aa-tRNA-synth_II"/>
</dbReference>
<proteinExistence type="inferred from homology"/>
<keyword evidence="5" id="KW-0436">Ligase</keyword>